<dbReference type="Proteomes" id="UP001495910">
    <property type="component" value="Unassembled WGS sequence"/>
</dbReference>
<evidence type="ECO:0000256" key="7">
    <source>
        <dbReference type="ARBA" id="ARBA00022803"/>
    </source>
</evidence>
<dbReference type="SUPFAM" id="SSF48452">
    <property type="entry name" value="TPR-like"/>
    <property type="match status" value="1"/>
</dbReference>
<dbReference type="PROSITE" id="PS50005">
    <property type="entry name" value="TPR"/>
    <property type="match status" value="5"/>
</dbReference>
<keyword evidence="5" id="KW-0808">Transferase</keyword>
<feature type="repeat" description="TPR" evidence="8">
    <location>
        <begin position="134"/>
        <end position="167"/>
    </location>
</feature>
<comment type="similarity">
    <text evidence="2">Belongs to the glycosyltransferase 41 family. O-GlcNAc transferase subfamily.</text>
</comment>
<evidence type="ECO:0000256" key="6">
    <source>
        <dbReference type="ARBA" id="ARBA00022737"/>
    </source>
</evidence>
<feature type="domain" description="O-GlcNAc transferase C-terminal" evidence="9">
    <location>
        <begin position="314"/>
        <end position="461"/>
    </location>
</feature>
<keyword evidence="11" id="KW-1185">Reference proteome</keyword>
<dbReference type="Pfam" id="PF13181">
    <property type="entry name" value="TPR_8"/>
    <property type="match status" value="2"/>
</dbReference>
<feature type="repeat" description="TPR" evidence="8">
    <location>
        <begin position="202"/>
        <end position="235"/>
    </location>
</feature>
<dbReference type="Pfam" id="PF13414">
    <property type="entry name" value="TPR_11"/>
    <property type="match status" value="1"/>
</dbReference>
<dbReference type="InterPro" id="IPR029489">
    <property type="entry name" value="OGT/SEC/SPY_C"/>
</dbReference>
<dbReference type="EC" id="2.4.1.255" evidence="3"/>
<feature type="domain" description="O-GlcNAc transferase C-terminal" evidence="9">
    <location>
        <begin position="495"/>
        <end position="650"/>
    </location>
</feature>
<organism evidence="10 11">
    <name type="scientific">Collimonas rhizosphaerae</name>
    <dbReference type="NCBI Taxonomy" id="3126357"/>
    <lineage>
        <taxon>Bacteria</taxon>
        <taxon>Pseudomonadati</taxon>
        <taxon>Pseudomonadota</taxon>
        <taxon>Betaproteobacteria</taxon>
        <taxon>Burkholderiales</taxon>
        <taxon>Oxalobacteraceae</taxon>
        <taxon>Collimonas</taxon>
    </lineage>
</organism>
<evidence type="ECO:0000256" key="3">
    <source>
        <dbReference type="ARBA" id="ARBA00011970"/>
    </source>
</evidence>
<dbReference type="InterPro" id="IPR051939">
    <property type="entry name" value="Glycosyltr_41/O-GlcNAc_trsf"/>
</dbReference>
<gene>
    <name evidence="10" type="ORF">V8G57_14120</name>
</gene>
<sequence>MIAYLIAFAESITILEELRSRFAALRFFLELMFKSFKNLFSSTEKKAAVAVPPAGAAVGQDIGAARTAHLVRGTSFLGKGDVRNAEMCYRQALAIDPAHVSPYIALGYVLREQRKFDEANEILTQAIELDPKNVDGLYMLGTIAKENGDKSGAIDNFKKALAVKPDFEPIYCDLCLLMFEQGQHDAAKDLLRKGTAIFPQNPDIHHYLGNLYSMEGNQDAAIASYKKTLAIKPEFAEALSNLGNALQAGGQVEDAVASYRAAHALRPDYVPAFTSMLLAMQYHAAYTQTEVFAEHRRFAQLYESPLKSRWPRHRNTRDPNKRLKIGYVSGDFRNHSVAFFIEPVLNTHDKSQFEIFAYYNYVIHDDVTKRLSLKMDHWLSCAGMSDDQLAERIAADGIDILVDLSGHTGYNRLLTFARKPAPVQMTWIGYQATTGLTAMDYRITDASMDPPGTTEQFHTETLLRIPASAQFQPSVDCPPVNPLPALTSKQFTLGCLNNLAKINQETVHLWGRILNALPHAKLMLGNATGPQAKQRLVDMFAQENIAADRLIIQPKMSLANYLKLHHQIDLALDTFPYNGGTTTLHSLSMGVPVIALSGDTPVSRAGVSILAGAGLPEFRTYSEDEYVARAIEVAQDLPKLNEIRQSLRERAAPLFTSAPEQVTRPLEDAYRTAWRKWCSN</sequence>
<dbReference type="PROSITE" id="PS50293">
    <property type="entry name" value="TPR_REGION"/>
    <property type="match status" value="1"/>
</dbReference>
<evidence type="ECO:0000313" key="11">
    <source>
        <dbReference type="Proteomes" id="UP001495910"/>
    </source>
</evidence>
<evidence type="ECO:0000256" key="1">
    <source>
        <dbReference type="ARBA" id="ARBA00004922"/>
    </source>
</evidence>
<accession>A0ABU9PWY8</accession>
<evidence type="ECO:0000256" key="2">
    <source>
        <dbReference type="ARBA" id="ARBA00005386"/>
    </source>
</evidence>
<dbReference type="Gene3D" id="1.25.40.10">
    <property type="entry name" value="Tetratricopeptide repeat domain"/>
    <property type="match status" value="2"/>
</dbReference>
<dbReference type="EMBL" id="JBANDC010000009">
    <property type="protein sequence ID" value="MEM4988527.1"/>
    <property type="molecule type" value="Genomic_DNA"/>
</dbReference>
<evidence type="ECO:0000256" key="8">
    <source>
        <dbReference type="PROSITE-ProRule" id="PRU00339"/>
    </source>
</evidence>
<feature type="repeat" description="TPR" evidence="8">
    <location>
        <begin position="66"/>
        <end position="99"/>
    </location>
</feature>
<dbReference type="Gene3D" id="3.40.50.2000">
    <property type="entry name" value="Glycogen Phosphorylase B"/>
    <property type="match status" value="1"/>
</dbReference>
<protein>
    <recommendedName>
        <fullName evidence="3">protein O-GlcNAc transferase</fullName>
        <ecNumber evidence="3">2.4.1.255</ecNumber>
    </recommendedName>
</protein>
<keyword evidence="4" id="KW-0328">Glycosyltransferase</keyword>
<keyword evidence="6" id="KW-0677">Repeat</keyword>
<dbReference type="InterPro" id="IPR019734">
    <property type="entry name" value="TPR_rpt"/>
</dbReference>
<name>A0ABU9PWY8_9BURK</name>
<comment type="pathway">
    <text evidence="1">Protein modification; protein glycosylation.</text>
</comment>
<dbReference type="RefSeq" id="WP_342830060.1">
    <property type="nucleotide sequence ID" value="NZ_JBANDC010000009.1"/>
</dbReference>
<feature type="repeat" description="TPR" evidence="8">
    <location>
        <begin position="100"/>
        <end position="133"/>
    </location>
</feature>
<dbReference type="SMART" id="SM00028">
    <property type="entry name" value="TPR"/>
    <property type="match status" value="6"/>
</dbReference>
<dbReference type="Pfam" id="PF14559">
    <property type="entry name" value="TPR_19"/>
    <property type="match status" value="1"/>
</dbReference>
<evidence type="ECO:0000256" key="4">
    <source>
        <dbReference type="ARBA" id="ARBA00022676"/>
    </source>
</evidence>
<evidence type="ECO:0000313" key="10">
    <source>
        <dbReference type="EMBL" id="MEM4988527.1"/>
    </source>
</evidence>
<feature type="repeat" description="TPR" evidence="8">
    <location>
        <begin position="236"/>
        <end position="269"/>
    </location>
</feature>
<dbReference type="Pfam" id="PF13844">
    <property type="entry name" value="Glyco_transf_41"/>
    <property type="match status" value="2"/>
</dbReference>
<proteinExistence type="inferred from homology"/>
<comment type="caution">
    <text evidence="10">The sequence shown here is derived from an EMBL/GenBank/DDBJ whole genome shotgun (WGS) entry which is preliminary data.</text>
</comment>
<keyword evidence="7 8" id="KW-0802">TPR repeat</keyword>
<reference evidence="10 11" key="1">
    <citation type="submission" date="2024-02" db="EMBL/GenBank/DDBJ databases">
        <title>Draft genome sequence of Collimonas sp. strain H4R21, an effective mineral-weathering bacterial strain isolated from the beech rhizosphere.</title>
        <authorList>
            <person name="Morin E."/>
            <person name="Uroz S."/>
            <person name="Leveau J.H.J."/>
            <person name="Kumar R."/>
            <person name="Rey M.W."/>
            <person name="Pham J."/>
        </authorList>
    </citation>
    <scope>NUCLEOTIDE SEQUENCE [LARGE SCALE GENOMIC DNA]</scope>
    <source>
        <strain evidence="10 11">H4R21</strain>
    </source>
</reference>
<dbReference type="PANTHER" id="PTHR44835">
    <property type="entry name" value="UDP-N-ACETYLGLUCOSAMINE--PEPTIDE N-ACETYLGLUCOSAMINYLTRANSFERASE SPINDLY-RELATED"/>
    <property type="match status" value="1"/>
</dbReference>
<evidence type="ECO:0000259" key="9">
    <source>
        <dbReference type="Pfam" id="PF13844"/>
    </source>
</evidence>
<evidence type="ECO:0000256" key="5">
    <source>
        <dbReference type="ARBA" id="ARBA00022679"/>
    </source>
</evidence>
<dbReference type="InterPro" id="IPR011990">
    <property type="entry name" value="TPR-like_helical_dom_sf"/>
</dbReference>
<dbReference type="PANTHER" id="PTHR44835:SF1">
    <property type="entry name" value="PROTEIN O-GLCNAC TRANSFERASE"/>
    <property type="match status" value="1"/>
</dbReference>
<dbReference type="Gene3D" id="3.40.50.11380">
    <property type="match status" value="1"/>
</dbReference>